<comment type="caution">
    <text evidence="2">The sequence shown here is derived from an EMBL/GenBank/DDBJ whole genome shotgun (WGS) entry which is preliminary data.</text>
</comment>
<dbReference type="Proteomes" id="UP001180536">
    <property type="component" value="Unassembled WGS sequence"/>
</dbReference>
<reference evidence="2 3" key="1">
    <citation type="submission" date="2023-07" db="EMBL/GenBank/DDBJ databases">
        <title>Sorghum-associated microbial communities from plants grown in Nebraska, USA.</title>
        <authorList>
            <person name="Schachtman D."/>
        </authorList>
    </citation>
    <scope>NUCLEOTIDE SEQUENCE [LARGE SCALE GENOMIC DNA]</scope>
    <source>
        <strain evidence="2 3">BE310</strain>
    </source>
</reference>
<dbReference type="EMBL" id="JAVDXQ010000003">
    <property type="protein sequence ID" value="MDR7296851.1"/>
    <property type="molecule type" value="Genomic_DNA"/>
</dbReference>
<evidence type="ECO:0000313" key="3">
    <source>
        <dbReference type="Proteomes" id="UP001180536"/>
    </source>
</evidence>
<accession>A0ABU1Z9Y0</accession>
<keyword evidence="3" id="KW-1185">Reference proteome</keyword>
<protein>
    <submittedName>
        <fullName evidence="2">Protein required for attachment to host cells</fullName>
    </submittedName>
</protein>
<dbReference type="Pfam" id="PF10116">
    <property type="entry name" value="Host_attach"/>
    <property type="match status" value="1"/>
</dbReference>
<name>A0ABU1Z9Y0_9BURK</name>
<feature type="region of interest" description="Disordered" evidence="1">
    <location>
        <begin position="42"/>
        <end position="72"/>
    </location>
</feature>
<evidence type="ECO:0000313" key="2">
    <source>
        <dbReference type="EMBL" id="MDR7296851.1"/>
    </source>
</evidence>
<gene>
    <name evidence="2" type="ORF">J2X16_002198</name>
</gene>
<sequence length="159" mass="16827">MKTAWVLVADEAIARIFEQPPGGGELVSVEDLTDPDAHARERDMHHAPHGRRAGGGGNAQGTATVSAGDSERHQHAQLFAGRIAARLAEYHREKRYDLLHILAAPRLLGYLRKALEPGLSGVIASTQDKDVVQETPAQLAQRLAGQPNAGAPGHTGAAA</sequence>
<dbReference type="RefSeq" id="WP_310344420.1">
    <property type="nucleotide sequence ID" value="NZ_JAVDXQ010000003.1"/>
</dbReference>
<proteinExistence type="predicted"/>
<organism evidence="2 3">
    <name type="scientific">Pelomonas aquatica</name>
    <dbReference type="NCBI Taxonomy" id="431058"/>
    <lineage>
        <taxon>Bacteria</taxon>
        <taxon>Pseudomonadati</taxon>
        <taxon>Pseudomonadota</taxon>
        <taxon>Betaproteobacteria</taxon>
        <taxon>Burkholderiales</taxon>
        <taxon>Sphaerotilaceae</taxon>
        <taxon>Roseateles</taxon>
    </lineage>
</organism>
<dbReference type="InterPro" id="IPR019291">
    <property type="entry name" value="Host_attachment_protein"/>
</dbReference>
<evidence type="ECO:0000256" key="1">
    <source>
        <dbReference type="SAM" id="MobiDB-lite"/>
    </source>
</evidence>